<keyword evidence="1" id="KW-0812">Transmembrane</keyword>
<accession>A0ABT2ZQ92</accession>
<dbReference type="RefSeq" id="WP_263740536.1">
    <property type="nucleotide sequence ID" value="NZ_JAOWKZ010000003.1"/>
</dbReference>
<protein>
    <submittedName>
        <fullName evidence="2">Uncharacterized protein</fullName>
    </submittedName>
</protein>
<gene>
    <name evidence="2" type="ORF">OEZ71_13600</name>
</gene>
<dbReference type="EMBL" id="JAOWKZ010000003">
    <property type="protein sequence ID" value="MCV2873328.1"/>
    <property type="molecule type" value="Genomic_DNA"/>
</dbReference>
<keyword evidence="1" id="KW-1133">Transmembrane helix</keyword>
<keyword evidence="3" id="KW-1185">Reference proteome</keyword>
<sequence length="54" mass="5995">MQLIQNGYRSFSLMMDLGLDRILIPLAIVVGLAGGAMIGAELSQIQKHEQHFIR</sequence>
<organism evidence="2 3">
    <name type="scientific">Albidovulum litorale</name>
    <dbReference type="NCBI Taxonomy" id="2984134"/>
    <lineage>
        <taxon>Bacteria</taxon>
        <taxon>Pseudomonadati</taxon>
        <taxon>Pseudomonadota</taxon>
        <taxon>Alphaproteobacteria</taxon>
        <taxon>Rhodobacterales</taxon>
        <taxon>Paracoccaceae</taxon>
        <taxon>Albidovulum</taxon>
    </lineage>
</organism>
<evidence type="ECO:0000313" key="2">
    <source>
        <dbReference type="EMBL" id="MCV2873328.1"/>
    </source>
</evidence>
<comment type="caution">
    <text evidence="2">The sequence shown here is derived from an EMBL/GenBank/DDBJ whole genome shotgun (WGS) entry which is preliminary data.</text>
</comment>
<reference evidence="2 3" key="1">
    <citation type="submission" date="2022-10" db="EMBL/GenBank/DDBJ databases">
        <title>Defluviimonas sp. nov., isolated from ocean surface sediments.</title>
        <authorList>
            <person name="He W."/>
            <person name="Wang L."/>
            <person name="Zhang D.-F."/>
        </authorList>
    </citation>
    <scope>NUCLEOTIDE SEQUENCE [LARGE SCALE GENOMIC DNA]</scope>
    <source>
        <strain evidence="2 3">WL0050</strain>
    </source>
</reference>
<keyword evidence="1" id="KW-0472">Membrane</keyword>
<proteinExistence type="predicted"/>
<feature type="transmembrane region" description="Helical" evidence="1">
    <location>
        <begin position="22"/>
        <end position="40"/>
    </location>
</feature>
<name>A0ABT2ZQ92_9RHOB</name>
<evidence type="ECO:0000313" key="3">
    <source>
        <dbReference type="Proteomes" id="UP001652564"/>
    </source>
</evidence>
<dbReference type="Proteomes" id="UP001652564">
    <property type="component" value="Unassembled WGS sequence"/>
</dbReference>
<evidence type="ECO:0000256" key="1">
    <source>
        <dbReference type="SAM" id="Phobius"/>
    </source>
</evidence>